<dbReference type="InterPro" id="IPR024516">
    <property type="entry name" value="Mce_C"/>
</dbReference>
<sequence>MTAIPRRALAAFVVVTLAAAGLYLWVRPQPSLTVHALFAQADGMFVGSDVAVLGVNIGTVEELEPRGDHVRITMSLPADTEIPASAEAWVMSPNVVSDQYIELTPPYQGGPRLDDGAVIGLDRTHSPIKWDTLVKSVNELLTTFGPQGANSDGSLGRVLDNAARLLDGRGEKLREAIRNLSQATDVIGGSMPDVKRLLTSLDKLVAVLADNKSTVDSLTRSIDDVAGEFARQENDIANAIGSLSSVLTEVGDLVKRHGAAMSDNVDRLADVSVELAKHQRQLVEIMDTFPLAAENITRAVTDDGKLRIRLDFTTNLSQFEWGQRLCAEVALWLCEGRGLYNPIELPPTLPPTLLGGGG</sequence>
<feature type="domain" description="Mce/MlaD" evidence="1">
    <location>
        <begin position="32"/>
        <end position="106"/>
    </location>
</feature>
<dbReference type="Pfam" id="PF11887">
    <property type="entry name" value="Mce4_CUP1"/>
    <property type="match status" value="1"/>
</dbReference>
<dbReference type="PANTHER" id="PTHR33371:SF4">
    <property type="entry name" value="INTERMEMBRANE PHOSPHOLIPID TRANSPORT SYSTEM BINDING PROTEIN MLAD"/>
    <property type="match status" value="1"/>
</dbReference>
<gene>
    <name evidence="3" type="ORF">ACFQGD_11425</name>
</gene>
<evidence type="ECO:0000313" key="4">
    <source>
        <dbReference type="Proteomes" id="UP001596337"/>
    </source>
</evidence>
<dbReference type="Proteomes" id="UP001596337">
    <property type="component" value="Unassembled WGS sequence"/>
</dbReference>
<organism evidence="3 4">
    <name type="scientific">Haloechinothrix salitolerans</name>
    <dbReference type="NCBI Taxonomy" id="926830"/>
    <lineage>
        <taxon>Bacteria</taxon>
        <taxon>Bacillati</taxon>
        <taxon>Actinomycetota</taxon>
        <taxon>Actinomycetes</taxon>
        <taxon>Pseudonocardiales</taxon>
        <taxon>Pseudonocardiaceae</taxon>
        <taxon>Haloechinothrix</taxon>
    </lineage>
</organism>
<reference evidence="4" key="1">
    <citation type="journal article" date="2019" name="Int. J. Syst. Evol. Microbiol.">
        <title>The Global Catalogue of Microorganisms (GCM) 10K type strain sequencing project: providing services to taxonomists for standard genome sequencing and annotation.</title>
        <authorList>
            <consortium name="The Broad Institute Genomics Platform"/>
            <consortium name="The Broad Institute Genome Sequencing Center for Infectious Disease"/>
            <person name="Wu L."/>
            <person name="Ma J."/>
        </authorList>
    </citation>
    <scope>NUCLEOTIDE SEQUENCE [LARGE SCALE GENOMIC DNA]</scope>
    <source>
        <strain evidence="4">KCTC 32255</strain>
    </source>
</reference>
<feature type="domain" description="Mammalian cell entry C-terminal" evidence="2">
    <location>
        <begin position="111"/>
        <end position="300"/>
    </location>
</feature>
<dbReference type="InterPro" id="IPR052336">
    <property type="entry name" value="MlaD_Phospholipid_Transporter"/>
</dbReference>
<dbReference type="EMBL" id="JBHSXX010000001">
    <property type="protein sequence ID" value="MFC6867757.1"/>
    <property type="molecule type" value="Genomic_DNA"/>
</dbReference>
<dbReference type="InterPro" id="IPR005693">
    <property type="entry name" value="Mce"/>
</dbReference>
<evidence type="ECO:0000313" key="3">
    <source>
        <dbReference type="EMBL" id="MFC6867757.1"/>
    </source>
</evidence>
<dbReference type="RefSeq" id="WP_345400375.1">
    <property type="nucleotide sequence ID" value="NZ_BAABLA010000099.1"/>
</dbReference>
<dbReference type="PANTHER" id="PTHR33371">
    <property type="entry name" value="INTERMEMBRANE PHOSPHOLIPID TRANSPORT SYSTEM BINDING PROTEIN MLAD-RELATED"/>
    <property type="match status" value="1"/>
</dbReference>
<dbReference type="Pfam" id="PF02470">
    <property type="entry name" value="MlaD"/>
    <property type="match status" value="1"/>
</dbReference>
<comment type="caution">
    <text evidence="3">The sequence shown here is derived from an EMBL/GenBank/DDBJ whole genome shotgun (WGS) entry which is preliminary data.</text>
</comment>
<dbReference type="InterPro" id="IPR003399">
    <property type="entry name" value="Mce/MlaD"/>
</dbReference>
<name>A0ABW2BZA1_9PSEU</name>
<evidence type="ECO:0000259" key="1">
    <source>
        <dbReference type="Pfam" id="PF02470"/>
    </source>
</evidence>
<dbReference type="NCBIfam" id="TIGR00996">
    <property type="entry name" value="Mtu_fam_mce"/>
    <property type="match status" value="1"/>
</dbReference>
<proteinExistence type="predicted"/>
<evidence type="ECO:0000259" key="2">
    <source>
        <dbReference type="Pfam" id="PF11887"/>
    </source>
</evidence>
<protein>
    <submittedName>
        <fullName evidence="3">MlaD family protein</fullName>
    </submittedName>
</protein>
<accession>A0ABW2BZA1</accession>
<keyword evidence="4" id="KW-1185">Reference proteome</keyword>